<dbReference type="EMBL" id="VTOY01000014">
    <property type="protein sequence ID" value="TYZ20484.1"/>
    <property type="molecule type" value="Genomic_DNA"/>
</dbReference>
<dbReference type="AlphaFoldDB" id="A0A5D6W149"/>
<gene>
    <name evidence="1" type="ORF">FZ040_11740</name>
</gene>
<proteinExistence type="predicted"/>
<evidence type="ECO:0000313" key="1">
    <source>
        <dbReference type="EMBL" id="TYZ20484.1"/>
    </source>
</evidence>
<comment type="caution">
    <text evidence="1">The sequence shown here is derived from an EMBL/GenBank/DDBJ whole genome shotgun (WGS) entry which is preliminary data.</text>
</comment>
<evidence type="ECO:0000313" key="2">
    <source>
        <dbReference type="Proteomes" id="UP000323646"/>
    </source>
</evidence>
<protein>
    <submittedName>
        <fullName evidence="1">Uncharacterized protein</fullName>
    </submittedName>
</protein>
<reference evidence="1 2" key="1">
    <citation type="submission" date="2019-08" db="EMBL/GenBank/DDBJ databases">
        <title>Selenomonas sp. mPRGC5 and Selenomonas sp. mPRGC8 isolated from ruminal fluid of dairy goat (Capra hircus).</title>
        <authorList>
            <person name="Poothong S."/>
            <person name="Nuengjamnong C."/>
            <person name="Tanasupawat S."/>
        </authorList>
    </citation>
    <scope>NUCLEOTIDE SEQUENCE [LARGE SCALE GENOMIC DNA]</scope>
    <source>
        <strain evidence="2">mPRGC5</strain>
    </source>
</reference>
<name>A0A5D6W149_9FIRM</name>
<dbReference type="OrthoDB" id="1665338at2"/>
<organism evidence="1 2">
    <name type="scientific">Selenomonas ruminis</name>
    <dbReference type="NCBI Taxonomy" id="2593411"/>
    <lineage>
        <taxon>Bacteria</taxon>
        <taxon>Bacillati</taxon>
        <taxon>Bacillota</taxon>
        <taxon>Negativicutes</taxon>
        <taxon>Selenomonadales</taxon>
        <taxon>Selenomonadaceae</taxon>
        <taxon>Selenomonas</taxon>
    </lineage>
</organism>
<accession>A0A5D6W149</accession>
<sequence>MRTIVTDVDVERSCGGQYFTIYIKQGKLAGNMLLLQEAIADKGKKINEAAQDYIDKHEEDIPILAELLDIKAVGTVTRYLVDRSLASKSGMVFVENDSEEIEILVAELHETDSSICTFDDVLTSLEADCHNIPALRDSVEYHRPDEYSPDGEPLIHCYTSISGLFINKIV</sequence>
<dbReference type="Proteomes" id="UP000323646">
    <property type="component" value="Unassembled WGS sequence"/>
</dbReference>
<dbReference type="RefSeq" id="WP_149172160.1">
    <property type="nucleotide sequence ID" value="NZ_VTOY01000014.1"/>
</dbReference>
<keyword evidence="2" id="KW-1185">Reference proteome</keyword>